<dbReference type="InterPro" id="IPR017853">
    <property type="entry name" value="GH"/>
</dbReference>
<keyword evidence="9 14" id="KW-0326">Glycosidase</keyword>
<comment type="subcellular location">
    <subcellularLocation>
        <location evidence="1 15">Cytoplasm</location>
    </subcellularLocation>
</comment>
<evidence type="ECO:0000256" key="14">
    <source>
        <dbReference type="PIRNR" id="PIRNR006337"/>
    </source>
</evidence>
<keyword evidence="20" id="KW-1185">Reference proteome</keyword>
<evidence type="ECO:0000256" key="2">
    <source>
        <dbReference type="ARBA" id="ARBA00005199"/>
    </source>
</evidence>
<evidence type="ECO:0000256" key="1">
    <source>
        <dbReference type="ARBA" id="ARBA00004496"/>
    </source>
</evidence>
<dbReference type="InterPro" id="IPR013780">
    <property type="entry name" value="Glyco_hydro_b"/>
</dbReference>
<feature type="binding site" evidence="16">
    <location>
        <begin position="265"/>
        <end position="270"/>
    </location>
    <ligand>
        <name>substrate</name>
    </ligand>
</feature>
<dbReference type="GO" id="GO:0005737">
    <property type="term" value="C:cytoplasm"/>
    <property type="evidence" value="ECO:0007669"/>
    <property type="project" value="UniProtKB-SubCell"/>
</dbReference>
<evidence type="ECO:0000256" key="16">
    <source>
        <dbReference type="PIRSR" id="PIRSR006337-2"/>
    </source>
</evidence>
<evidence type="ECO:0000256" key="12">
    <source>
        <dbReference type="ARBA" id="ARBA00034013"/>
    </source>
</evidence>
<dbReference type="RefSeq" id="WP_171740279.1">
    <property type="nucleotide sequence ID" value="NZ_CP053435.1"/>
</dbReference>
<dbReference type="UniPathway" id="UPA00299"/>
<dbReference type="Gene3D" id="3.20.20.80">
    <property type="entry name" value="Glycosidases"/>
    <property type="match status" value="1"/>
</dbReference>
<reference evidence="19 20" key="1">
    <citation type="submission" date="2020-05" db="EMBL/GenBank/DDBJ databases">
        <title>Genome sequencing of Spirosoma sp. TS118.</title>
        <authorList>
            <person name="Lee J.-H."/>
            <person name="Jeong S."/>
            <person name="Zhao L."/>
            <person name="Jung J.-H."/>
            <person name="Kim M.-K."/>
            <person name="Lim S."/>
        </authorList>
    </citation>
    <scope>NUCLEOTIDE SEQUENCE [LARGE SCALE GENOMIC DNA]</scope>
    <source>
        <strain evidence="19 20">TS118</strain>
    </source>
</reference>
<feature type="active site" description="Proton donor" evidence="15">
    <location>
        <position position="304"/>
    </location>
</feature>
<evidence type="ECO:0000259" key="18">
    <source>
        <dbReference type="SMART" id="SM00642"/>
    </source>
</evidence>
<comment type="similarity">
    <text evidence="3 14">Belongs to the glycosyl hydrolase 13 family.</text>
</comment>
<evidence type="ECO:0000256" key="6">
    <source>
        <dbReference type="ARBA" id="ARBA00022490"/>
    </source>
</evidence>
<proteinExistence type="inferred from homology"/>
<dbReference type="PANTHER" id="PTHR43651">
    <property type="entry name" value="1,4-ALPHA-GLUCAN-BRANCHING ENZYME"/>
    <property type="match status" value="1"/>
</dbReference>
<dbReference type="Gene3D" id="2.60.40.10">
    <property type="entry name" value="Immunoglobulins"/>
    <property type="match status" value="1"/>
</dbReference>
<evidence type="ECO:0000313" key="19">
    <source>
        <dbReference type="EMBL" id="QJW90435.1"/>
    </source>
</evidence>
<evidence type="ECO:0000256" key="8">
    <source>
        <dbReference type="ARBA" id="ARBA00023277"/>
    </source>
</evidence>
<dbReference type="Gene3D" id="2.60.40.1180">
    <property type="entry name" value="Golgi alpha-mannosidase II"/>
    <property type="match status" value="1"/>
</dbReference>
<dbReference type="EMBL" id="CP053435">
    <property type="protein sequence ID" value="QJW90435.1"/>
    <property type="molecule type" value="Genomic_DNA"/>
</dbReference>
<feature type="active site" description="Nucleophile" evidence="15">
    <location>
        <position position="267"/>
    </location>
</feature>
<evidence type="ECO:0000256" key="10">
    <source>
        <dbReference type="ARBA" id="ARBA00032057"/>
    </source>
</evidence>
<dbReference type="AlphaFoldDB" id="A0A6M5Y8W7"/>
<evidence type="ECO:0000256" key="7">
    <source>
        <dbReference type="ARBA" id="ARBA00022801"/>
    </source>
</evidence>
<dbReference type="Proteomes" id="UP000502756">
    <property type="component" value="Chromosome"/>
</dbReference>
<gene>
    <name evidence="19" type="primary">treZ</name>
    <name evidence="19" type="ORF">HNV11_14130</name>
</gene>
<keyword evidence="8" id="KW-0119">Carbohydrate metabolism</keyword>
<protein>
    <recommendedName>
        <fullName evidence="5 13">Malto-oligosyltrehalose trehalohydrolase</fullName>
        <shortName evidence="14">MTHase</shortName>
        <ecNumber evidence="4 13">3.2.1.141</ecNumber>
    </recommendedName>
    <alternativeName>
        <fullName evidence="11 14">4-alpha-D-((1-&gt;4)-alpha-D-glucano)trehalose trehalohydrolase</fullName>
    </alternativeName>
    <alternativeName>
        <fullName evidence="10 14">Maltooligosyl trehalose trehalohydrolase</fullName>
    </alternativeName>
</protein>
<organism evidence="19 20">
    <name type="scientific">Spirosoma taeanense</name>
    <dbReference type="NCBI Taxonomy" id="2735870"/>
    <lineage>
        <taxon>Bacteria</taxon>
        <taxon>Pseudomonadati</taxon>
        <taxon>Bacteroidota</taxon>
        <taxon>Cytophagia</taxon>
        <taxon>Cytophagales</taxon>
        <taxon>Cytophagaceae</taxon>
        <taxon>Spirosoma</taxon>
    </lineage>
</organism>
<dbReference type="SUPFAM" id="SSF81296">
    <property type="entry name" value="E set domains"/>
    <property type="match status" value="1"/>
</dbReference>
<feature type="domain" description="Glycosyl hydrolase family 13 catalytic" evidence="18">
    <location>
        <begin position="121"/>
        <end position="465"/>
    </location>
</feature>
<dbReference type="SUPFAM" id="SSF51011">
    <property type="entry name" value="Glycosyl hydrolase domain"/>
    <property type="match status" value="1"/>
</dbReference>
<evidence type="ECO:0000256" key="5">
    <source>
        <dbReference type="ARBA" id="ARBA00015938"/>
    </source>
</evidence>
<dbReference type="Pfam" id="PF00128">
    <property type="entry name" value="Alpha-amylase"/>
    <property type="match status" value="1"/>
</dbReference>
<comment type="catalytic activity">
    <reaction evidence="12 14">
        <text>hydrolysis of (1-&gt;4)-alpha-D-glucosidic linkage in 4-alpha-D-[(1-&gt;4)-alpha-D-glucanosyl]n trehalose to yield trehalose and (1-&gt;4)-alpha-D-glucan.</text>
        <dbReference type="EC" id="3.2.1.141"/>
    </reaction>
</comment>
<dbReference type="CDD" id="cd02853">
    <property type="entry name" value="E_set_MTHase_like_N"/>
    <property type="match status" value="1"/>
</dbReference>
<dbReference type="NCBIfam" id="TIGR02402">
    <property type="entry name" value="trehalose_TreZ"/>
    <property type="match status" value="1"/>
</dbReference>
<dbReference type="InterPro" id="IPR014756">
    <property type="entry name" value="Ig_E-set"/>
</dbReference>
<dbReference type="GO" id="GO:0005992">
    <property type="term" value="P:trehalose biosynthetic process"/>
    <property type="evidence" value="ECO:0007669"/>
    <property type="project" value="UniProtKB-UniRule"/>
</dbReference>
<sequence>MTQVYNADQRTLGVTFSTENEASVLVWAPVAKHVSIKVYGYAAALPLKREELGYWSLKTNQICPGDLYTFILDGQNERADPASLSQPQGVHGPSEAFDTGAFAWNDSDWVNPDLDDYLIYELHIGTFTSEGTFAALEEKLDYLKKLGVNAIEVMPIAQFPDARNWGYDGVFPYATQNSYGGPQALQHLVNACHTKGIAVVLDVVYNHFGPEGNNLKDFGPYLTNKYSTPWGEAINFDDDWCDGVRRYFIENALMWFRDFHIDALRLDAVHAIRDFSPVHILQELRQHVDQLMAASGRRHYLIVESDLNDPRLINPLSENGYGMDAQWMDEFHHSLRVTVGEERTGYYKDFEGIGHLAKSYQSAYVYDGQFSKVRHKLFGQKAENNPGRQFIVFSQNHDQIGNRKLGERSSQLYSFETQKVMAGAVLVSPYVPLLFMGEEWSEPAPFQYFVSHTEPELVEAVRQGRQAEFADFHAGESGEVPDPQQKETFEKSKLHWELLQQEPHQTMFRYYQTLIALRKQHPALRCLNRRQLNVILHEDKQTILLQRWHEDQRVLCLMNFSKESQSIQLPDGPNNWQKLLDSTDPQWQVEPAQDTGSGRANPAHETLLDASILTLQAESFVIYSLNHD</sequence>
<dbReference type="SMART" id="SM00642">
    <property type="entry name" value="Aamy"/>
    <property type="match status" value="1"/>
</dbReference>
<keyword evidence="6" id="KW-0963">Cytoplasm</keyword>
<evidence type="ECO:0000313" key="20">
    <source>
        <dbReference type="Proteomes" id="UP000502756"/>
    </source>
</evidence>
<feature type="binding site" evidence="16">
    <location>
        <begin position="397"/>
        <end position="402"/>
    </location>
    <ligand>
        <name>substrate</name>
    </ligand>
</feature>
<dbReference type="CDD" id="cd11325">
    <property type="entry name" value="AmyAc_GTHase"/>
    <property type="match status" value="1"/>
</dbReference>
<evidence type="ECO:0000256" key="17">
    <source>
        <dbReference type="PIRSR" id="PIRSR006337-3"/>
    </source>
</evidence>
<dbReference type="SUPFAM" id="SSF51445">
    <property type="entry name" value="(Trans)glycosidases"/>
    <property type="match status" value="1"/>
</dbReference>
<evidence type="ECO:0000256" key="11">
    <source>
        <dbReference type="ARBA" id="ARBA00033284"/>
    </source>
</evidence>
<dbReference type="InterPro" id="IPR012768">
    <property type="entry name" value="Trehalose_TreZ"/>
</dbReference>
<keyword evidence="7 14" id="KW-0378">Hydrolase</keyword>
<accession>A0A6M5Y8W7</accession>
<name>A0A6M5Y8W7_9BACT</name>
<dbReference type="PANTHER" id="PTHR43651:SF11">
    <property type="entry name" value="MALTO-OLIGOSYLTREHALOSE TREHALOHYDROLASE"/>
    <property type="match status" value="1"/>
</dbReference>
<dbReference type="InterPro" id="IPR044901">
    <property type="entry name" value="Trehalose_TreZ_E-set_sf"/>
</dbReference>
<feature type="site" description="Transition state stabilizer" evidence="17">
    <location>
        <position position="398"/>
    </location>
</feature>
<comment type="pathway">
    <text evidence="2 14">Glycan biosynthesis; trehalose biosynthesis.</text>
</comment>
<dbReference type="GO" id="GO:0033942">
    <property type="term" value="F:4-alpha-D-(1-&gt;4)-alpha-D-glucanotrehalose trehalohydrolase activity"/>
    <property type="evidence" value="ECO:0007669"/>
    <property type="project" value="UniProtKB-EC"/>
</dbReference>
<dbReference type="PIRSF" id="PIRSF006337">
    <property type="entry name" value="Trehalose_TreZ"/>
    <property type="match status" value="1"/>
</dbReference>
<dbReference type="KEGG" id="stae:HNV11_14130"/>
<feature type="binding site" evidence="16">
    <location>
        <begin position="329"/>
        <end position="333"/>
    </location>
    <ligand>
        <name>substrate</name>
    </ligand>
</feature>
<evidence type="ECO:0000256" key="15">
    <source>
        <dbReference type="PIRSR" id="PIRSR006337-1"/>
    </source>
</evidence>
<dbReference type="Gene3D" id="1.10.10.760">
    <property type="entry name" value="E-set domains of sugar-utilizing enzymes"/>
    <property type="match status" value="1"/>
</dbReference>
<evidence type="ECO:0000256" key="9">
    <source>
        <dbReference type="ARBA" id="ARBA00023295"/>
    </source>
</evidence>
<dbReference type="InterPro" id="IPR013783">
    <property type="entry name" value="Ig-like_fold"/>
</dbReference>
<evidence type="ECO:0000256" key="4">
    <source>
        <dbReference type="ARBA" id="ARBA00012268"/>
    </source>
</evidence>
<evidence type="ECO:0000256" key="13">
    <source>
        <dbReference type="NCBIfam" id="TIGR02402"/>
    </source>
</evidence>
<evidence type="ECO:0000256" key="3">
    <source>
        <dbReference type="ARBA" id="ARBA00008061"/>
    </source>
</evidence>
<dbReference type="InterPro" id="IPR006047">
    <property type="entry name" value="GH13_cat_dom"/>
</dbReference>
<dbReference type="EC" id="3.2.1.141" evidence="4 13"/>